<accession>A0A090ZGN3</accession>
<dbReference type="Proteomes" id="UP000029278">
    <property type="component" value="Unassembled WGS sequence"/>
</dbReference>
<evidence type="ECO:0000313" key="2">
    <source>
        <dbReference type="EMBL" id="MUG23901.1"/>
    </source>
</evidence>
<evidence type="ECO:0000313" key="4">
    <source>
        <dbReference type="Proteomes" id="UP000442469"/>
    </source>
</evidence>
<dbReference type="Proteomes" id="UP000442469">
    <property type="component" value="Unassembled WGS sequence"/>
</dbReference>
<dbReference type="InterPro" id="IPR018652">
    <property type="entry name" value="DUF2082_NA-bd_Znr"/>
</dbReference>
<evidence type="ECO:0000313" key="1">
    <source>
        <dbReference type="EMBL" id="KFN09543.1"/>
    </source>
</evidence>
<keyword evidence="3" id="KW-1185">Reference proteome</keyword>
<proteinExistence type="predicted"/>
<reference evidence="1 3" key="1">
    <citation type="submission" date="2014-04" db="EMBL/GenBank/DDBJ databases">
        <authorList>
            <person name="Bishop-Lilly K.A."/>
            <person name="Broomall S.M."/>
            <person name="Chain P.S."/>
            <person name="Chertkov O."/>
            <person name="Coyne S.R."/>
            <person name="Daligault H.E."/>
            <person name="Davenport K.W."/>
            <person name="Erkkila T."/>
            <person name="Frey K.G."/>
            <person name="Gibbons H.S."/>
            <person name="Gu W."/>
            <person name="Jaissle J."/>
            <person name="Johnson S.L."/>
            <person name="Koroleva G.I."/>
            <person name="Ladner J.T."/>
            <person name="Lo C.-C."/>
            <person name="Minogue T.D."/>
            <person name="Munk C."/>
            <person name="Palacios G.F."/>
            <person name="Redden C.L."/>
            <person name="Rosenzweig C.N."/>
            <person name="Scholz M.B."/>
            <person name="Teshima H."/>
            <person name="Xu Y."/>
        </authorList>
    </citation>
    <scope>NUCLEOTIDE SEQUENCE [LARGE SCALE GENOMIC DNA]</scope>
    <source>
        <strain evidence="1 3">8244</strain>
    </source>
</reference>
<dbReference type="EMBL" id="WNZZ01000011">
    <property type="protein sequence ID" value="MUG23901.1"/>
    <property type="molecule type" value="Genomic_DNA"/>
</dbReference>
<evidence type="ECO:0000313" key="3">
    <source>
        <dbReference type="Proteomes" id="UP000029278"/>
    </source>
</evidence>
<sequence length="131" mass="14586">MIQCPWCGERVVLIGDVCPECKHEVLPEHLEGRENAADKTPVDAGGDMEYFDLETVLENRFKCVKCGSREGSVKEVTMSGTGISKIMDINYNHYLFVSCLNCGYVEIYNPDVLSGHTSGKFSTILDLLFGR</sequence>
<dbReference type="GeneID" id="89846251"/>
<dbReference type="AlphaFoldDB" id="A0A090ZGN3"/>
<dbReference type="PATRIC" id="fig|44252.3.peg.2398"/>
<comment type="caution">
    <text evidence="1">The sequence shown here is derived from an EMBL/GenBank/DDBJ whole genome shotgun (WGS) entry which is preliminary data.</text>
</comment>
<dbReference type="STRING" id="44252.DJ90_3260"/>
<reference evidence="2 4" key="2">
    <citation type="submission" date="2019-11" db="EMBL/GenBank/DDBJ databases">
        <title>Draft genome sequences of five Paenibacillus species of dairy origin.</title>
        <authorList>
            <person name="Olajide A.M."/>
            <person name="Chen S."/>
            <person name="Lapointe G."/>
        </authorList>
    </citation>
    <scope>NUCLEOTIDE SEQUENCE [LARGE SCALE GENOMIC DNA]</scope>
    <source>
        <strain evidence="2 4">3CT49</strain>
    </source>
</reference>
<dbReference type="EMBL" id="JMQA01000022">
    <property type="protein sequence ID" value="KFN09543.1"/>
    <property type="molecule type" value="Genomic_DNA"/>
</dbReference>
<name>A0A090ZGN3_PAEMA</name>
<dbReference type="RefSeq" id="WP_082207740.1">
    <property type="nucleotide sequence ID" value="NZ_BGML01000006.1"/>
</dbReference>
<dbReference type="OrthoDB" id="6293663at2"/>
<organism evidence="1 3">
    <name type="scientific">Paenibacillus macerans</name>
    <name type="common">Bacillus macerans</name>
    <dbReference type="NCBI Taxonomy" id="44252"/>
    <lineage>
        <taxon>Bacteria</taxon>
        <taxon>Bacillati</taxon>
        <taxon>Bacillota</taxon>
        <taxon>Bacilli</taxon>
        <taxon>Bacillales</taxon>
        <taxon>Paenibacillaceae</taxon>
        <taxon>Paenibacillus</taxon>
    </lineage>
</organism>
<protein>
    <submittedName>
        <fullName evidence="1">Uncharacterized protein</fullName>
    </submittedName>
</protein>
<dbReference type="HOGENOM" id="CLU_1925489_0_0_9"/>
<dbReference type="Pfam" id="PF09855">
    <property type="entry name" value="Zn_ribbon_13"/>
    <property type="match status" value="1"/>
</dbReference>
<gene>
    <name evidence="1" type="ORF">DJ90_3260</name>
    <name evidence="2" type="ORF">GNQ08_16035</name>
</gene>